<dbReference type="InParanoid" id="A0A165ELY0"/>
<dbReference type="Pfam" id="PF12937">
    <property type="entry name" value="F-box-like"/>
    <property type="match status" value="1"/>
</dbReference>
<dbReference type="Proteomes" id="UP000077266">
    <property type="component" value="Unassembled WGS sequence"/>
</dbReference>
<sequence length="513" mass="57780">MLLRLLRMTPRLETGPCNSNTASLASQLPHDVLLAIFASLRPSRGPRDDALTHPDGFFAVRRHNLVCAARVCRAWFVAATALLYRSVRLATATKCITFARTLASRPRLAALVRDVAFSEETAVLSLPLGYTRSGLQRLLSPAQRRLRAAVITVVNRCTSATHFYLTFPASEAIFDTFQLDVLAPRLQKLSLCQCDSHYRKLGSEPPNNHWYTSSSSLSALSPPRFANLEVLSLSNMNYYFHSVPPQPTIRTSFPVLRALFLSRIQIPNADLCGMLRELGPSLNTLSFYDVIVQRGLGFPKSEFSGPLALLDEHIIPSGCLSALKELSIRVLYLCSPIPPGRREELRLNNFCTGTPTLTTLTISAAVLEEMHAIPASLEHLIVYHEGVDDSWTAFSLRKRTEAFIVAANLKLRLPQLTLCAPRLRIIQMRAFNVCLHHLFIWKIVSFLLHSFCQDFGVIYTTEMRLSHMDVRLAMRRAEQAKRGLRITQLDERRVVKEFLLSQDATRWDLSGYY</sequence>
<protein>
    <recommendedName>
        <fullName evidence="1">F-box domain-containing protein</fullName>
    </recommendedName>
</protein>
<dbReference type="SUPFAM" id="SSF52047">
    <property type="entry name" value="RNI-like"/>
    <property type="match status" value="1"/>
</dbReference>
<name>A0A165ELY0_EXIGL</name>
<dbReference type="OrthoDB" id="2883090at2759"/>
<dbReference type="EMBL" id="KV426131">
    <property type="protein sequence ID" value="KZV87250.1"/>
    <property type="molecule type" value="Genomic_DNA"/>
</dbReference>
<evidence type="ECO:0000313" key="2">
    <source>
        <dbReference type="EMBL" id="KZV87250.1"/>
    </source>
</evidence>
<proteinExistence type="predicted"/>
<dbReference type="InterPro" id="IPR001810">
    <property type="entry name" value="F-box_dom"/>
</dbReference>
<evidence type="ECO:0000259" key="1">
    <source>
        <dbReference type="Pfam" id="PF12937"/>
    </source>
</evidence>
<feature type="domain" description="F-box" evidence="1">
    <location>
        <begin position="26"/>
        <end position="88"/>
    </location>
</feature>
<reference evidence="2 3" key="1">
    <citation type="journal article" date="2016" name="Mol. Biol. Evol.">
        <title>Comparative Genomics of Early-Diverging Mushroom-Forming Fungi Provides Insights into the Origins of Lignocellulose Decay Capabilities.</title>
        <authorList>
            <person name="Nagy L.G."/>
            <person name="Riley R."/>
            <person name="Tritt A."/>
            <person name="Adam C."/>
            <person name="Daum C."/>
            <person name="Floudas D."/>
            <person name="Sun H."/>
            <person name="Yadav J.S."/>
            <person name="Pangilinan J."/>
            <person name="Larsson K.H."/>
            <person name="Matsuura K."/>
            <person name="Barry K."/>
            <person name="Labutti K."/>
            <person name="Kuo R."/>
            <person name="Ohm R.A."/>
            <person name="Bhattacharya S.S."/>
            <person name="Shirouzu T."/>
            <person name="Yoshinaga Y."/>
            <person name="Martin F.M."/>
            <person name="Grigoriev I.V."/>
            <person name="Hibbett D.S."/>
        </authorList>
    </citation>
    <scope>NUCLEOTIDE SEQUENCE [LARGE SCALE GENOMIC DNA]</scope>
    <source>
        <strain evidence="2 3">HHB12029</strain>
    </source>
</reference>
<dbReference type="AlphaFoldDB" id="A0A165ELY0"/>
<evidence type="ECO:0000313" key="3">
    <source>
        <dbReference type="Proteomes" id="UP000077266"/>
    </source>
</evidence>
<organism evidence="2 3">
    <name type="scientific">Exidia glandulosa HHB12029</name>
    <dbReference type="NCBI Taxonomy" id="1314781"/>
    <lineage>
        <taxon>Eukaryota</taxon>
        <taxon>Fungi</taxon>
        <taxon>Dikarya</taxon>
        <taxon>Basidiomycota</taxon>
        <taxon>Agaricomycotina</taxon>
        <taxon>Agaricomycetes</taxon>
        <taxon>Auriculariales</taxon>
        <taxon>Exidiaceae</taxon>
        <taxon>Exidia</taxon>
    </lineage>
</organism>
<accession>A0A165ELY0</accession>
<gene>
    <name evidence="2" type="ORF">EXIGLDRAFT_840113</name>
</gene>
<keyword evidence="3" id="KW-1185">Reference proteome</keyword>